<evidence type="ECO:0000256" key="4">
    <source>
        <dbReference type="ARBA" id="ARBA00022989"/>
    </source>
</evidence>
<feature type="domain" description="MacB-like periplasmic core" evidence="8">
    <location>
        <begin position="97"/>
        <end position="323"/>
    </location>
</feature>
<dbReference type="NCBIfam" id="NF038404">
    <property type="entry name" value="perm_prefix_2"/>
    <property type="match status" value="1"/>
</dbReference>
<evidence type="ECO:0000256" key="5">
    <source>
        <dbReference type="ARBA" id="ARBA00023136"/>
    </source>
</evidence>
<protein>
    <submittedName>
        <fullName evidence="9">Putative ABC transport system permease protein</fullName>
    </submittedName>
</protein>
<evidence type="ECO:0000256" key="2">
    <source>
        <dbReference type="ARBA" id="ARBA00022475"/>
    </source>
</evidence>
<dbReference type="RefSeq" id="WP_089354867.1">
    <property type="nucleotide sequence ID" value="NZ_FZPD01000001.1"/>
</dbReference>
<keyword evidence="4 6" id="KW-1133">Transmembrane helix</keyword>
<evidence type="ECO:0000259" key="7">
    <source>
        <dbReference type="Pfam" id="PF02687"/>
    </source>
</evidence>
<accession>A0A239EDD0</accession>
<feature type="transmembrane region" description="Helical" evidence="6">
    <location>
        <begin position="801"/>
        <end position="825"/>
    </location>
</feature>
<sequence>MNKPNQISPPRWSLKFFRWFCHPDYAEDIEGDLFERFEKRTIENRAAKWLFTLDVLKLFRPGIIKPITGSQKLNNYDMFKNYFKIGLRNIRRHKTFSSLNIAGLSVGIASCILILIYVNNELSYDTYNSNYETTYRVIHYYGQQGEAPDYTSLPTNEYQVWGNAPVAPAMQQFFPEIDKVFRFTSDASWLFSYNSITYSESDVLFADSTAFDIFDWKVIAGNPKTALERPNTVVLTPRLAEKYFGSENPMGKSIIMDNQDPFEVTGVVEVPTNSHFSFNGLISMSTFRNSRPQIFDSWGYVDFYTYFTLKPGTSIEQVQEKVPEFLEANFPNDFNYHIKFEPLSDAYLHSEAGRQPGPVGSMGSIYIFTSVALFILLIACINFMNLSTAQSVERAKEVAIRKTIGSHREALIYQFLVEAILVTFIASILAAVFVIFGHSLLETISGKTLPIDWLFTPQNALLALGGILFIGIAAGSYPAFALSTFKPVTVLKGSFKTSSKGIWLRKSLVILQFSLSIILLAGAAVVSSQLDYLQKYDLGFDSEQMLAVDFGYDDLVQQKREFIKQEFLKHKDVEIVSVSRAVPGDFFPNAGTGVADPVSGEIVYKGPAIYEVDEDFIPAYKMNMVAGRNFSDDFPLDSANALILNESAARLFGYPNPADIIGKSFRQWGREGKVVGVVEDFNYVSLHEDVEPLSLRFGTRFNVSTISVKLKSDDFSKTIAELENIWQGIVPHRPFDTRFVDQNFNAQYESDERFGMIFTTFSGLAIFVACLGLFGLTIYSTSQRNKEIGVRKVMGASITQIIALLSRDFLTLFIIALAISVPLSWYVMNSWLDGFAYRISLGVEVYAVSALITLLVAFITMSFKTVNAALSNPIESLRDE</sequence>
<feature type="transmembrane region" description="Helical" evidence="6">
    <location>
        <begin position="411"/>
        <end position="440"/>
    </location>
</feature>
<dbReference type="Proteomes" id="UP000198393">
    <property type="component" value="Unassembled WGS sequence"/>
</dbReference>
<keyword evidence="2" id="KW-1003">Cell membrane</keyword>
<evidence type="ECO:0000313" key="9">
    <source>
        <dbReference type="EMBL" id="SNS42268.1"/>
    </source>
</evidence>
<evidence type="ECO:0000256" key="1">
    <source>
        <dbReference type="ARBA" id="ARBA00004651"/>
    </source>
</evidence>
<gene>
    <name evidence="9" type="ORF">SAMN05421640_0075</name>
</gene>
<feature type="domain" description="MacB-like periplasmic core" evidence="8">
    <location>
        <begin position="578"/>
        <end position="723"/>
    </location>
</feature>
<feature type="transmembrane region" description="Helical" evidence="6">
    <location>
        <begin position="98"/>
        <end position="118"/>
    </location>
</feature>
<feature type="transmembrane region" description="Helical" evidence="6">
    <location>
        <begin position="754"/>
        <end position="780"/>
    </location>
</feature>
<keyword evidence="10" id="KW-1185">Reference proteome</keyword>
<reference evidence="9 10" key="1">
    <citation type="submission" date="2017-06" db="EMBL/GenBank/DDBJ databases">
        <authorList>
            <person name="Kim H.J."/>
            <person name="Triplett B.A."/>
        </authorList>
    </citation>
    <scope>NUCLEOTIDE SEQUENCE [LARGE SCALE GENOMIC DNA]</scope>
    <source>
        <strain evidence="9 10">DSM 19307</strain>
    </source>
</reference>
<dbReference type="PANTHER" id="PTHR30572">
    <property type="entry name" value="MEMBRANE COMPONENT OF TRANSPORTER-RELATED"/>
    <property type="match status" value="1"/>
</dbReference>
<evidence type="ECO:0000256" key="6">
    <source>
        <dbReference type="SAM" id="Phobius"/>
    </source>
</evidence>
<dbReference type="GO" id="GO:0022857">
    <property type="term" value="F:transmembrane transporter activity"/>
    <property type="evidence" value="ECO:0007669"/>
    <property type="project" value="TreeGrafter"/>
</dbReference>
<dbReference type="Pfam" id="PF12704">
    <property type="entry name" value="MacB_PCD"/>
    <property type="match status" value="2"/>
</dbReference>
<feature type="transmembrane region" description="Helical" evidence="6">
    <location>
        <begin position="845"/>
        <end position="863"/>
    </location>
</feature>
<dbReference type="Pfam" id="PF02687">
    <property type="entry name" value="FtsX"/>
    <property type="match status" value="2"/>
</dbReference>
<organism evidence="9 10">
    <name type="scientific">Ekhidna lutea</name>
    <dbReference type="NCBI Taxonomy" id="447679"/>
    <lineage>
        <taxon>Bacteria</taxon>
        <taxon>Pseudomonadati</taxon>
        <taxon>Bacteroidota</taxon>
        <taxon>Cytophagia</taxon>
        <taxon>Cytophagales</taxon>
        <taxon>Reichenbachiellaceae</taxon>
        <taxon>Ekhidna</taxon>
    </lineage>
</organism>
<name>A0A239EDD0_EKHLU</name>
<keyword evidence="3 6" id="KW-0812">Transmembrane</keyword>
<keyword evidence="5 6" id="KW-0472">Membrane</keyword>
<evidence type="ECO:0000313" key="10">
    <source>
        <dbReference type="Proteomes" id="UP000198393"/>
    </source>
</evidence>
<feature type="transmembrane region" description="Helical" evidence="6">
    <location>
        <begin position="460"/>
        <end position="482"/>
    </location>
</feature>
<dbReference type="OrthoDB" id="5933722at2"/>
<dbReference type="InterPro" id="IPR003838">
    <property type="entry name" value="ABC3_permease_C"/>
</dbReference>
<feature type="transmembrane region" description="Helical" evidence="6">
    <location>
        <begin position="365"/>
        <end position="386"/>
    </location>
</feature>
<feature type="domain" description="ABC3 transporter permease C-terminal" evidence="7">
    <location>
        <begin position="370"/>
        <end position="485"/>
    </location>
</feature>
<feature type="transmembrane region" description="Helical" evidence="6">
    <location>
        <begin position="503"/>
        <end position="526"/>
    </location>
</feature>
<feature type="domain" description="ABC3 transporter permease C-terminal" evidence="7">
    <location>
        <begin position="760"/>
        <end position="862"/>
    </location>
</feature>
<evidence type="ECO:0000259" key="8">
    <source>
        <dbReference type="Pfam" id="PF12704"/>
    </source>
</evidence>
<comment type="subcellular location">
    <subcellularLocation>
        <location evidence="1">Cell membrane</location>
        <topology evidence="1">Multi-pass membrane protein</topology>
    </subcellularLocation>
</comment>
<dbReference type="GO" id="GO:0005886">
    <property type="term" value="C:plasma membrane"/>
    <property type="evidence" value="ECO:0007669"/>
    <property type="project" value="UniProtKB-SubCell"/>
</dbReference>
<dbReference type="InterPro" id="IPR047699">
    <property type="entry name" value="Permease_put_prefix"/>
</dbReference>
<dbReference type="InterPro" id="IPR050250">
    <property type="entry name" value="Macrolide_Exporter_MacB"/>
</dbReference>
<dbReference type="AlphaFoldDB" id="A0A239EDD0"/>
<dbReference type="PANTHER" id="PTHR30572:SF18">
    <property type="entry name" value="ABC-TYPE MACROLIDE FAMILY EXPORT SYSTEM PERMEASE COMPONENT 2"/>
    <property type="match status" value="1"/>
</dbReference>
<evidence type="ECO:0000256" key="3">
    <source>
        <dbReference type="ARBA" id="ARBA00022692"/>
    </source>
</evidence>
<dbReference type="InterPro" id="IPR025857">
    <property type="entry name" value="MacB_PCD"/>
</dbReference>
<dbReference type="EMBL" id="FZPD01000001">
    <property type="protein sequence ID" value="SNS42268.1"/>
    <property type="molecule type" value="Genomic_DNA"/>
</dbReference>
<proteinExistence type="predicted"/>